<organism evidence="1 2">
    <name type="scientific">Trichinella nelsoni</name>
    <dbReference type="NCBI Taxonomy" id="6336"/>
    <lineage>
        <taxon>Eukaryota</taxon>
        <taxon>Metazoa</taxon>
        <taxon>Ecdysozoa</taxon>
        <taxon>Nematoda</taxon>
        <taxon>Enoplea</taxon>
        <taxon>Dorylaimia</taxon>
        <taxon>Trichinellida</taxon>
        <taxon>Trichinellidae</taxon>
        <taxon>Trichinella</taxon>
    </lineage>
</organism>
<comment type="caution">
    <text evidence="1">The sequence shown here is derived from an EMBL/GenBank/DDBJ whole genome shotgun (WGS) entry which is preliminary data.</text>
</comment>
<name>A0A0V0SF40_9BILA</name>
<dbReference type="AlphaFoldDB" id="A0A0V0SF40"/>
<sequence length="87" mass="10529">MWKQWQTNLILFLITYTGNHFWSNAHTIFHIMYTWITFELNCNGFVGFSNGALVDHDARESKCFSIVHQRSRAANIRLLKRRQHRWF</sequence>
<reference evidence="1 2" key="1">
    <citation type="submission" date="2015-01" db="EMBL/GenBank/DDBJ databases">
        <title>Evolution of Trichinella species and genotypes.</title>
        <authorList>
            <person name="Korhonen P.K."/>
            <person name="Edoardo P."/>
            <person name="Giuseppe L.R."/>
            <person name="Gasser R.B."/>
        </authorList>
    </citation>
    <scope>NUCLEOTIDE SEQUENCE [LARGE SCALE GENOMIC DNA]</scope>
    <source>
        <strain evidence="1">ISS37</strain>
    </source>
</reference>
<protein>
    <submittedName>
        <fullName evidence="1">Uncharacterized protein</fullName>
    </submittedName>
</protein>
<dbReference type="EMBL" id="JYDL01000012">
    <property type="protein sequence ID" value="KRX25371.1"/>
    <property type="molecule type" value="Genomic_DNA"/>
</dbReference>
<gene>
    <name evidence="1" type="ORF">T07_2539</name>
</gene>
<proteinExistence type="predicted"/>
<dbReference type="Proteomes" id="UP000054630">
    <property type="component" value="Unassembled WGS sequence"/>
</dbReference>
<evidence type="ECO:0000313" key="2">
    <source>
        <dbReference type="Proteomes" id="UP000054630"/>
    </source>
</evidence>
<keyword evidence="2" id="KW-1185">Reference proteome</keyword>
<evidence type="ECO:0000313" key="1">
    <source>
        <dbReference type="EMBL" id="KRX25371.1"/>
    </source>
</evidence>
<accession>A0A0V0SF40</accession>